<keyword evidence="2" id="KW-1185">Reference proteome</keyword>
<sequence length="46" mass="5660">MIAYEKETEFGTCFLCGSPCYFIRCLRVITDYLWDIRFIYKMEFNE</sequence>
<protein>
    <submittedName>
        <fullName evidence="1">Uncharacterized protein</fullName>
    </submittedName>
</protein>
<evidence type="ECO:0000313" key="1">
    <source>
        <dbReference type="EMBL" id="GGG09453.1"/>
    </source>
</evidence>
<reference evidence="1" key="1">
    <citation type="journal article" date="2014" name="Int. J. Syst. Evol. Microbiol.">
        <title>Complete genome sequence of Corynebacterium casei LMG S-19264T (=DSM 44701T), isolated from a smear-ripened cheese.</title>
        <authorList>
            <consortium name="US DOE Joint Genome Institute (JGI-PGF)"/>
            <person name="Walter F."/>
            <person name="Albersmeier A."/>
            <person name="Kalinowski J."/>
            <person name="Ruckert C."/>
        </authorList>
    </citation>
    <scope>NUCLEOTIDE SEQUENCE</scope>
    <source>
        <strain evidence="1">CGMCC 1.16134</strain>
    </source>
</reference>
<name>A0A917D3H2_9BACL</name>
<dbReference type="Proteomes" id="UP000637643">
    <property type="component" value="Unassembled WGS sequence"/>
</dbReference>
<comment type="caution">
    <text evidence="1">The sequence shown here is derived from an EMBL/GenBank/DDBJ whole genome shotgun (WGS) entry which is preliminary data.</text>
</comment>
<organism evidence="1 2">
    <name type="scientific">Paenibacillus albidus</name>
    <dbReference type="NCBI Taxonomy" id="2041023"/>
    <lineage>
        <taxon>Bacteria</taxon>
        <taxon>Bacillati</taxon>
        <taxon>Bacillota</taxon>
        <taxon>Bacilli</taxon>
        <taxon>Bacillales</taxon>
        <taxon>Paenibacillaceae</taxon>
        <taxon>Paenibacillus</taxon>
    </lineage>
</organism>
<gene>
    <name evidence="1" type="ORF">GCM10010912_62460</name>
</gene>
<proteinExistence type="predicted"/>
<evidence type="ECO:0000313" key="2">
    <source>
        <dbReference type="Proteomes" id="UP000637643"/>
    </source>
</evidence>
<accession>A0A917D3H2</accession>
<dbReference type="EMBL" id="BMKR01000047">
    <property type="protein sequence ID" value="GGG09453.1"/>
    <property type="molecule type" value="Genomic_DNA"/>
</dbReference>
<reference evidence="1" key="2">
    <citation type="submission" date="2020-09" db="EMBL/GenBank/DDBJ databases">
        <authorList>
            <person name="Sun Q."/>
            <person name="Zhou Y."/>
        </authorList>
    </citation>
    <scope>NUCLEOTIDE SEQUENCE</scope>
    <source>
        <strain evidence="1">CGMCC 1.16134</strain>
    </source>
</reference>
<dbReference type="AlphaFoldDB" id="A0A917D3H2"/>